<gene>
    <name evidence="2" type="ORF">AQUCO_01900032v1</name>
</gene>
<keyword evidence="1" id="KW-0812">Transmembrane</keyword>
<dbReference type="Proteomes" id="UP000230069">
    <property type="component" value="Unassembled WGS sequence"/>
</dbReference>
<dbReference type="AlphaFoldDB" id="A0A2G5DIM2"/>
<keyword evidence="1" id="KW-1133">Transmembrane helix</keyword>
<accession>A0A2G5DIM2</accession>
<evidence type="ECO:0000313" key="3">
    <source>
        <dbReference type="Proteomes" id="UP000230069"/>
    </source>
</evidence>
<keyword evidence="1" id="KW-0472">Membrane</keyword>
<protein>
    <submittedName>
        <fullName evidence="2">Uncharacterized protein</fullName>
    </submittedName>
</protein>
<dbReference type="InParanoid" id="A0A2G5DIM2"/>
<sequence>MFWKKRAKKVIIVIIIIKRIIQVITLLILSMILGNAAQNCCLHWGWHLLETDHSERHSPISKAGYAAIYSPCLVLQMQTDNTTI</sequence>
<dbReference type="EMBL" id="KZ305036">
    <property type="protein sequence ID" value="PIA43365.1"/>
    <property type="molecule type" value="Genomic_DNA"/>
</dbReference>
<name>A0A2G5DIM2_AQUCA</name>
<organism evidence="2 3">
    <name type="scientific">Aquilegia coerulea</name>
    <name type="common">Rocky mountain columbine</name>
    <dbReference type="NCBI Taxonomy" id="218851"/>
    <lineage>
        <taxon>Eukaryota</taxon>
        <taxon>Viridiplantae</taxon>
        <taxon>Streptophyta</taxon>
        <taxon>Embryophyta</taxon>
        <taxon>Tracheophyta</taxon>
        <taxon>Spermatophyta</taxon>
        <taxon>Magnoliopsida</taxon>
        <taxon>Ranunculales</taxon>
        <taxon>Ranunculaceae</taxon>
        <taxon>Thalictroideae</taxon>
        <taxon>Aquilegia</taxon>
    </lineage>
</organism>
<proteinExistence type="predicted"/>
<keyword evidence="3" id="KW-1185">Reference proteome</keyword>
<evidence type="ECO:0000313" key="2">
    <source>
        <dbReference type="EMBL" id="PIA43365.1"/>
    </source>
</evidence>
<reference evidence="2 3" key="1">
    <citation type="submission" date="2017-09" db="EMBL/GenBank/DDBJ databases">
        <title>WGS assembly of Aquilegia coerulea Goldsmith.</title>
        <authorList>
            <person name="Hodges S."/>
            <person name="Kramer E."/>
            <person name="Nordborg M."/>
            <person name="Tomkins J."/>
            <person name="Borevitz J."/>
            <person name="Derieg N."/>
            <person name="Yan J."/>
            <person name="Mihaltcheva S."/>
            <person name="Hayes R.D."/>
            <person name="Rokhsar D."/>
        </authorList>
    </citation>
    <scope>NUCLEOTIDE SEQUENCE [LARGE SCALE GENOMIC DNA]</scope>
    <source>
        <strain evidence="3">cv. Goldsmith</strain>
    </source>
</reference>
<evidence type="ECO:0000256" key="1">
    <source>
        <dbReference type="SAM" id="Phobius"/>
    </source>
</evidence>
<feature type="transmembrane region" description="Helical" evidence="1">
    <location>
        <begin position="12"/>
        <end position="33"/>
    </location>
</feature>